<protein>
    <submittedName>
        <fullName evidence="3">Gfo/Idh/MocA family protein</fullName>
    </submittedName>
</protein>
<dbReference type="RefSeq" id="WP_379834702.1">
    <property type="nucleotide sequence ID" value="NZ_JBHRYQ010000001.1"/>
</dbReference>
<dbReference type="InterPro" id="IPR055170">
    <property type="entry name" value="GFO_IDH_MocA-like_dom"/>
</dbReference>
<dbReference type="Gene3D" id="3.30.360.10">
    <property type="entry name" value="Dihydrodipicolinate Reductase, domain 2"/>
    <property type="match status" value="1"/>
</dbReference>
<feature type="domain" description="GFO/IDH/MocA-like oxidoreductase" evidence="2">
    <location>
        <begin position="131"/>
        <end position="261"/>
    </location>
</feature>
<dbReference type="InterPro" id="IPR051317">
    <property type="entry name" value="Gfo/Idh/MocA_oxidoreduct"/>
</dbReference>
<dbReference type="Pfam" id="PF22725">
    <property type="entry name" value="GFO_IDH_MocA_C3"/>
    <property type="match status" value="1"/>
</dbReference>
<dbReference type="SUPFAM" id="SSF55347">
    <property type="entry name" value="Glyceraldehyde-3-phosphate dehydrogenase-like, C-terminal domain"/>
    <property type="match status" value="1"/>
</dbReference>
<organism evidence="3 4">
    <name type="scientific">Lacihabitans lacunae</name>
    <dbReference type="NCBI Taxonomy" id="1028214"/>
    <lineage>
        <taxon>Bacteria</taxon>
        <taxon>Pseudomonadati</taxon>
        <taxon>Bacteroidota</taxon>
        <taxon>Cytophagia</taxon>
        <taxon>Cytophagales</taxon>
        <taxon>Leadbetterellaceae</taxon>
        <taxon>Lacihabitans</taxon>
    </lineage>
</organism>
<dbReference type="PANTHER" id="PTHR43708">
    <property type="entry name" value="CONSERVED EXPRESSED OXIDOREDUCTASE (EUROFUNG)"/>
    <property type="match status" value="1"/>
</dbReference>
<dbReference type="PANTHER" id="PTHR43708:SF8">
    <property type="entry name" value="OXIDOREDUCTASE"/>
    <property type="match status" value="1"/>
</dbReference>
<dbReference type="InterPro" id="IPR036291">
    <property type="entry name" value="NAD(P)-bd_dom_sf"/>
</dbReference>
<dbReference type="SUPFAM" id="SSF51735">
    <property type="entry name" value="NAD(P)-binding Rossmann-fold domains"/>
    <property type="match status" value="1"/>
</dbReference>
<dbReference type="Proteomes" id="UP001595616">
    <property type="component" value="Unassembled WGS sequence"/>
</dbReference>
<reference evidence="4" key="1">
    <citation type="journal article" date="2019" name="Int. J. Syst. Evol. Microbiol.">
        <title>The Global Catalogue of Microorganisms (GCM) 10K type strain sequencing project: providing services to taxonomists for standard genome sequencing and annotation.</title>
        <authorList>
            <consortium name="The Broad Institute Genomics Platform"/>
            <consortium name="The Broad Institute Genome Sequencing Center for Infectious Disease"/>
            <person name="Wu L."/>
            <person name="Ma J."/>
        </authorList>
    </citation>
    <scope>NUCLEOTIDE SEQUENCE [LARGE SCALE GENOMIC DNA]</scope>
    <source>
        <strain evidence="4">CECT 7956</strain>
    </source>
</reference>
<name>A0ABV7YQA9_9BACT</name>
<evidence type="ECO:0000313" key="4">
    <source>
        <dbReference type="Proteomes" id="UP001595616"/>
    </source>
</evidence>
<dbReference type="Pfam" id="PF01408">
    <property type="entry name" value="GFO_IDH_MocA"/>
    <property type="match status" value="1"/>
</dbReference>
<evidence type="ECO:0000259" key="2">
    <source>
        <dbReference type="Pfam" id="PF22725"/>
    </source>
</evidence>
<sequence length="342" mass="39347">MKKLKGVVVGAGYFSDFHYDAWSRISEVEIVALSDLDGTKASEMQEKYNIAKVYTDFEEMIRTEKPDFVDIVTPPATHFEIIKSISGYGIPMICQKPLAPTFAESEQILDLLNANNVPFMVHENFRFQPWHREIKKLLDANAIGKPHNFYFQTRMGDGHGEEAYLSRQPYFREYHRLLIYETGIHFIDTFRYLGGEISEVFARLKRLNPVINGEDTAQVQFTFENGAWGTWDANRYNEDVVPNKRYTFGTFLIEGSEGSIRLDLEGKIKIQKLGQEQMEHIYTPSTAGFAGDCCFSTHEHFIKGLLEKSDFETRASDYIKSLKIQELVYKSATENRPILVNN</sequence>
<evidence type="ECO:0000259" key="1">
    <source>
        <dbReference type="Pfam" id="PF01408"/>
    </source>
</evidence>
<dbReference type="EMBL" id="JBHRYQ010000001">
    <property type="protein sequence ID" value="MFC3809523.1"/>
    <property type="molecule type" value="Genomic_DNA"/>
</dbReference>
<dbReference type="Gene3D" id="3.40.50.720">
    <property type="entry name" value="NAD(P)-binding Rossmann-like Domain"/>
    <property type="match status" value="1"/>
</dbReference>
<keyword evidence="4" id="KW-1185">Reference proteome</keyword>
<feature type="domain" description="Gfo/Idh/MocA-like oxidoreductase N-terminal" evidence="1">
    <location>
        <begin position="6"/>
        <end position="121"/>
    </location>
</feature>
<gene>
    <name evidence="3" type="ORF">ACFOOI_02565</name>
</gene>
<evidence type="ECO:0000313" key="3">
    <source>
        <dbReference type="EMBL" id="MFC3809523.1"/>
    </source>
</evidence>
<proteinExistence type="predicted"/>
<dbReference type="InterPro" id="IPR000683">
    <property type="entry name" value="Gfo/Idh/MocA-like_OxRdtase_N"/>
</dbReference>
<comment type="caution">
    <text evidence="3">The sequence shown here is derived from an EMBL/GenBank/DDBJ whole genome shotgun (WGS) entry which is preliminary data.</text>
</comment>
<accession>A0ABV7YQA9</accession>